<feature type="domain" description="PAS" evidence="2">
    <location>
        <begin position="1"/>
        <end position="44"/>
    </location>
</feature>
<organism evidence="3 4">
    <name type="scientific">Streptomyces luomodiensis</name>
    <dbReference type="NCBI Taxonomy" id="3026192"/>
    <lineage>
        <taxon>Bacteria</taxon>
        <taxon>Bacillati</taxon>
        <taxon>Actinomycetota</taxon>
        <taxon>Actinomycetes</taxon>
        <taxon>Kitasatosporales</taxon>
        <taxon>Streptomycetaceae</taxon>
        <taxon>Streptomyces</taxon>
    </lineage>
</organism>
<dbReference type="SUPFAM" id="SSF81606">
    <property type="entry name" value="PP2C-like"/>
    <property type="match status" value="1"/>
</dbReference>
<dbReference type="InterPro" id="IPR052016">
    <property type="entry name" value="Bact_Sigma-Reg"/>
</dbReference>
<dbReference type="EMBL" id="CP117522">
    <property type="protein sequence ID" value="WNF01638.1"/>
    <property type="molecule type" value="Genomic_DNA"/>
</dbReference>
<dbReference type="SUPFAM" id="SSF55785">
    <property type="entry name" value="PYP-like sensor domain (PAS domain)"/>
    <property type="match status" value="1"/>
</dbReference>
<gene>
    <name evidence="3" type="ORF">PS467_21745</name>
</gene>
<keyword evidence="4" id="KW-1185">Reference proteome</keyword>
<dbReference type="InterPro" id="IPR001932">
    <property type="entry name" value="PPM-type_phosphatase-like_dom"/>
</dbReference>
<dbReference type="PANTHER" id="PTHR43156">
    <property type="entry name" value="STAGE II SPORULATION PROTEIN E-RELATED"/>
    <property type="match status" value="1"/>
</dbReference>
<dbReference type="SMART" id="SM00091">
    <property type="entry name" value="PAS"/>
    <property type="match status" value="1"/>
</dbReference>
<dbReference type="InterPro" id="IPR035965">
    <property type="entry name" value="PAS-like_dom_sf"/>
</dbReference>
<dbReference type="CDD" id="cd00130">
    <property type="entry name" value="PAS"/>
    <property type="match status" value="1"/>
</dbReference>
<accession>A0ABY9V9Q2</accession>
<dbReference type="SMART" id="SM00331">
    <property type="entry name" value="PP2C_SIG"/>
    <property type="match status" value="1"/>
</dbReference>
<dbReference type="InterPro" id="IPR013656">
    <property type="entry name" value="PAS_4"/>
</dbReference>
<proteinExistence type="predicted"/>
<dbReference type="InterPro" id="IPR000014">
    <property type="entry name" value="PAS"/>
</dbReference>
<evidence type="ECO:0000259" key="2">
    <source>
        <dbReference type="PROSITE" id="PS50112"/>
    </source>
</evidence>
<dbReference type="PROSITE" id="PS50112">
    <property type="entry name" value="PAS"/>
    <property type="match status" value="1"/>
</dbReference>
<reference evidence="3 4" key="1">
    <citation type="submission" date="2023-02" db="EMBL/GenBank/DDBJ databases">
        <title>Streptomyces sp. SCA4-21 with antifungal activity against Fusarium oxysporum f. sp. cubense, Streptomyces sp. SCA2-17 with antifungal activity against Fusarium oxysporum f. sp. cubense.</title>
        <authorList>
            <person name="Qi D."/>
        </authorList>
    </citation>
    <scope>NUCLEOTIDE SEQUENCE [LARGE SCALE GENOMIC DNA]</scope>
    <source>
        <strain evidence="3 4">SCA4-21</strain>
    </source>
</reference>
<protein>
    <submittedName>
        <fullName evidence="3">SpoIIE family protein phosphatase</fullName>
    </submittedName>
</protein>
<dbReference type="InterPro" id="IPR036457">
    <property type="entry name" value="PPM-type-like_dom_sf"/>
</dbReference>
<keyword evidence="1" id="KW-0378">Hydrolase</keyword>
<dbReference type="Proteomes" id="UP001305606">
    <property type="component" value="Chromosome"/>
</dbReference>
<dbReference type="Pfam" id="PF08448">
    <property type="entry name" value="PAS_4"/>
    <property type="match status" value="1"/>
</dbReference>
<sequence>MDYETLFEATPSPMLVLGPDLVIVAANDSYLNVTGRTREDLIGEYVFDAFPRNPAQPESTATRNLEASLHRVLCTGERDAMALQRYDIPVTDRAGGFEERYWSQINSPVRGRDGSVELIIHRVEDVTAFIRGSEGRAASEEGLGPRTENMDADLYIRARELQELNEWLRQAHARERETALTLQQSMLPACPPEAHPNAAVRYHPAVGSLNVCGDWYELTDLADGRIAVAVGDVVGQGLEAACVMGQLRSALSAATRAVNGPARAMDVLGRYARFVDGALAATAVQVVIDPAAHTVEYSCAGHPPPLLLQAGGAVDVLDQATDPPLGARAEEIPRPQASVGYAAGDTLVLYTDGLIERREEDIDVGLNRLSESLARHCGLKPEPMADALLGDLGVTGGGPAADDTALVVIGL</sequence>
<dbReference type="PANTHER" id="PTHR43156:SF2">
    <property type="entry name" value="STAGE II SPORULATION PROTEIN E"/>
    <property type="match status" value="1"/>
</dbReference>
<name>A0ABY9V9Q2_9ACTN</name>
<dbReference type="Pfam" id="PF07228">
    <property type="entry name" value="SpoIIE"/>
    <property type="match status" value="1"/>
</dbReference>
<evidence type="ECO:0000313" key="4">
    <source>
        <dbReference type="Proteomes" id="UP001305606"/>
    </source>
</evidence>
<dbReference type="Gene3D" id="3.60.40.10">
    <property type="entry name" value="PPM-type phosphatase domain"/>
    <property type="match status" value="1"/>
</dbReference>
<evidence type="ECO:0000256" key="1">
    <source>
        <dbReference type="ARBA" id="ARBA00022801"/>
    </source>
</evidence>
<evidence type="ECO:0000313" key="3">
    <source>
        <dbReference type="EMBL" id="WNF01638.1"/>
    </source>
</evidence>
<dbReference type="Gene3D" id="3.30.450.20">
    <property type="entry name" value="PAS domain"/>
    <property type="match status" value="1"/>
</dbReference>